<gene>
    <name evidence="2" type="ORF">BIV18_07150</name>
</gene>
<organism evidence="2 3">
    <name type="scientific">Peptoniphilus porci</name>
    <dbReference type="NCBI Taxonomy" id="2652280"/>
    <lineage>
        <taxon>Bacteria</taxon>
        <taxon>Bacillati</taxon>
        <taxon>Bacillota</taxon>
        <taxon>Tissierellia</taxon>
        <taxon>Tissierellales</taxon>
        <taxon>Peptoniphilaceae</taxon>
        <taxon>Peptoniphilus</taxon>
    </lineage>
</organism>
<protein>
    <submittedName>
        <fullName evidence="2">Uncharacterized protein</fullName>
    </submittedName>
</protein>
<sequence>MGLRSNLEKSQKGRRLFYLISLIIIGLFVLDIILMNLDELNFLNKLHGNIYFLDSFLLFLSVITFILGLFFVNKNWTVWVVLALLLAPNIFVFIVFFGFASLNLFKALSAYLYTIVAWFLKLINVL</sequence>
<dbReference type="EMBL" id="MJIH01000001">
    <property type="protein sequence ID" value="OLR65304.1"/>
    <property type="molecule type" value="Genomic_DNA"/>
</dbReference>
<reference evidence="2 3" key="1">
    <citation type="journal article" date="2016" name="Appl. Environ. Microbiol.">
        <title>Function and Phylogeny of Bacterial Butyryl Coenzyme A:Acetate Transferases and Their Diversity in the Proximal Colon of Swine.</title>
        <authorList>
            <person name="Trachsel J."/>
            <person name="Bayles D.O."/>
            <person name="Looft T."/>
            <person name="Levine U.Y."/>
            <person name="Allen H.K."/>
        </authorList>
    </citation>
    <scope>NUCLEOTIDE SEQUENCE [LARGE SCALE GENOMIC DNA]</scope>
    <source>
        <strain evidence="2 3">35-6-1</strain>
    </source>
</reference>
<keyword evidence="1" id="KW-0812">Transmembrane</keyword>
<dbReference type="STRING" id="1465756.BIV18_07150"/>
<dbReference type="AlphaFoldDB" id="A0A1U7M0X7"/>
<accession>A0A1U7M0X7</accession>
<dbReference type="Proteomes" id="UP000187166">
    <property type="component" value="Unassembled WGS sequence"/>
</dbReference>
<keyword evidence="1" id="KW-0472">Membrane</keyword>
<evidence type="ECO:0000313" key="2">
    <source>
        <dbReference type="EMBL" id="OLR65304.1"/>
    </source>
</evidence>
<feature type="transmembrane region" description="Helical" evidence="1">
    <location>
        <begin position="16"/>
        <end position="37"/>
    </location>
</feature>
<keyword evidence="3" id="KW-1185">Reference proteome</keyword>
<comment type="caution">
    <text evidence="2">The sequence shown here is derived from an EMBL/GenBank/DDBJ whole genome shotgun (WGS) entry which is preliminary data.</text>
</comment>
<feature type="transmembrane region" description="Helical" evidence="1">
    <location>
        <begin position="79"/>
        <end position="99"/>
    </location>
</feature>
<evidence type="ECO:0000256" key="1">
    <source>
        <dbReference type="SAM" id="Phobius"/>
    </source>
</evidence>
<proteinExistence type="predicted"/>
<evidence type="ECO:0000313" key="3">
    <source>
        <dbReference type="Proteomes" id="UP000187166"/>
    </source>
</evidence>
<name>A0A1U7M0X7_9FIRM</name>
<keyword evidence="1" id="KW-1133">Transmembrane helix</keyword>
<feature type="transmembrane region" description="Helical" evidence="1">
    <location>
        <begin position="49"/>
        <end position="72"/>
    </location>
</feature>